<dbReference type="InterPro" id="IPR038885">
    <property type="entry name" value="PLB1"/>
</dbReference>
<gene>
    <name evidence="3" type="ORF">M408DRAFT_26880</name>
</gene>
<dbReference type="STRING" id="933852.A0A0C3AIZ7"/>
<dbReference type="Gene3D" id="3.40.50.1110">
    <property type="entry name" value="SGNH hydrolase"/>
    <property type="match status" value="1"/>
</dbReference>
<dbReference type="InterPro" id="IPR001087">
    <property type="entry name" value="GDSL"/>
</dbReference>
<organism evidence="3 4">
    <name type="scientific">Serendipita vermifera MAFF 305830</name>
    <dbReference type="NCBI Taxonomy" id="933852"/>
    <lineage>
        <taxon>Eukaryota</taxon>
        <taxon>Fungi</taxon>
        <taxon>Dikarya</taxon>
        <taxon>Basidiomycota</taxon>
        <taxon>Agaricomycotina</taxon>
        <taxon>Agaricomycetes</taxon>
        <taxon>Sebacinales</taxon>
        <taxon>Serendipitaceae</taxon>
        <taxon>Serendipita</taxon>
    </lineage>
</organism>
<dbReference type="GO" id="GO:0004620">
    <property type="term" value="F:phospholipase activity"/>
    <property type="evidence" value="ECO:0007669"/>
    <property type="project" value="InterPro"/>
</dbReference>
<reference evidence="4" key="2">
    <citation type="submission" date="2015-01" db="EMBL/GenBank/DDBJ databases">
        <title>Evolutionary Origins and Diversification of the Mycorrhizal Mutualists.</title>
        <authorList>
            <consortium name="DOE Joint Genome Institute"/>
            <consortium name="Mycorrhizal Genomics Consortium"/>
            <person name="Kohler A."/>
            <person name="Kuo A."/>
            <person name="Nagy L.G."/>
            <person name="Floudas D."/>
            <person name="Copeland A."/>
            <person name="Barry K.W."/>
            <person name="Cichocki N."/>
            <person name="Veneault-Fourrey C."/>
            <person name="LaButti K."/>
            <person name="Lindquist E.A."/>
            <person name="Lipzen A."/>
            <person name="Lundell T."/>
            <person name="Morin E."/>
            <person name="Murat C."/>
            <person name="Riley R."/>
            <person name="Ohm R."/>
            <person name="Sun H."/>
            <person name="Tunlid A."/>
            <person name="Henrissat B."/>
            <person name="Grigoriev I.V."/>
            <person name="Hibbett D.S."/>
            <person name="Martin F."/>
        </authorList>
    </citation>
    <scope>NUCLEOTIDE SEQUENCE [LARGE SCALE GENOMIC DNA]</scope>
    <source>
        <strain evidence="4">MAFF 305830</strain>
    </source>
</reference>
<evidence type="ECO:0000313" key="3">
    <source>
        <dbReference type="EMBL" id="KIM24585.1"/>
    </source>
</evidence>
<sequence>MHSLAYWYFLLSTIILRTAASPTPNNTSFERRAGGTYVSSLSQCPPLRTRSSPPSNVHELRPDDFAYTMAIGDSITAGTFLRGLQNTIFEDITEWRGQSYAAGMDEGAITIPNLIKHYNPSVTGGSKGSNLIGPLELCLGPLCIPGSIGWHSDIDQLNAARSGAAALNLPHEMNDYLIPEVNRRNVPREKFKYINLQIGSNELCYSCTQGSLGIGSASAQNFEDNVIQTLELIRSSIPNSLVNVIGVFRVSPMFDLTANEAYCTQRFPSLPHFNLECPCALLGGDVGKRTRNRMDDLTSQYNDRLVKIVKKYQELKYPDFAVIWQPPIVTLDKYPIEALSPVDCHHPSLKTHELFATGIWNRLVGTKEEKAVPVAWTTSPLIRCLEEGDRILTNTLL</sequence>
<feature type="signal peptide" evidence="2">
    <location>
        <begin position="1"/>
        <end position="20"/>
    </location>
</feature>
<evidence type="ECO:0000256" key="2">
    <source>
        <dbReference type="SAM" id="SignalP"/>
    </source>
</evidence>
<protein>
    <recommendedName>
        <fullName evidence="5">Carbohydrate esterase family 16 protein</fullName>
    </recommendedName>
</protein>
<reference evidence="3 4" key="1">
    <citation type="submission" date="2014-04" db="EMBL/GenBank/DDBJ databases">
        <authorList>
            <consortium name="DOE Joint Genome Institute"/>
            <person name="Kuo A."/>
            <person name="Zuccaro A."/>
            <person name="Kohler A."/>
            <person name="Nagy L.G."/>
            <person name="Floudas D."/>
            <person name="Copeland A."/>
            <person name="Barry K.W."/>
            <person name="Cichocki N."/>
            <person name="Veneault-Fourrey C."/>
            <person name="LaButti K."/>
            <person name="Lindquist E.A."/>
            <person name="Lipzen A."/>
            <person name="Lundell T."/>
            <person name="Morin E."/>
            <person name="Murat C."/>
            <person name="Sun H."/>
            <person name="Tunlid A."/>
            <person name="Henrissat B."/>
            <person name="Grigoriev I.V."/>
            <person name="Hibbett D.S."/>
            <person name="Martin F."/>
            <person name="Nordberg H.P."/>
            <person name="Cantor M.N."/>
            <person name="Hua S.X."/>
        </authorList>
    </citation>
    <scope>NUCLEOTIDE SEQUENCE [LARGE SCALE GENOMIC DNA]</scope>
    <source>
        <strain evidence="3 4">MAFF 305830</strain>
    </source>
</reference>
<dbReference type="PANTHER" id="PTHR21325:SF31">
    <property type="entry name" value="GH22081P-RELATED"/>
    <property type="match status" value="1"/>
</dbReference>
<dbReference type="EMBL" id="KN824322">
    <property type="protein sequence ID" value="KIM24585.1"/>
    <property type="molecule type" value="Genomic_DNA"/>
</dbReference>
<feature type="compositionally biased region" description="Polar residues" evidence="1">
    <location>
        <begin position="38"/>
        <end position="55"/>
    </location>
</feature>
<keyword evidence="4" id="KW-1185">Reference proteome</keyword>
<evidence type="ECO:0008006" key="5">
    <source>
        <dbReference type="Google" id="ProtNLM"/>
    </source>
</evidence>
<evidence type="ECO:0000313" key="4">
    <source>
        <dbReference type="Proteomes" id="UP000054097"/>
    </source>
</evidence>
<dbReference type="Proteomes" id="UP000054097">
    <property type="component" value="Unassembled WGS sequence"/>
</dbReference>
<accession>A0A0C3AIZ7</accession>
<dbReference type="Pfam" id="PF00657">
    <property type="entry name" value="Lipase_GDSL"/>
    <property type="match status" value="1"/>
</dbReference>
<dbReference type="GO" id="GO:0006644">
    <property type="term" value="P:phospholipid metabolic process"/>
    <property type="evidence" value="ECO:0007669"/>
    <property type="project" value="TreeGrafter"/>
</dbReference>
<dbReference type="PANTHER" id="PTHR21325">
    <property type="entry name" value="PHOSPHOLIPASE B, PLB1"/>
    <property type="match status" value="1"/>
</dbReference>
<proteinExistence type="predicted"/>
<keyword evidence="2" id="KW-0732">Signal</keyword>
<dbReference type="HOGENOM" id="CLU_063298_0_0_1"/>
<dbReference type="InterPro" id="IPR036514">
    <property type="entry name" value="SGNH_hydro_sf"/>
</dbReference>
<name>A0A0C3AIZ7_SERVB</name>
<feature type="region of interest" description="Disordered" evidence="1">
    <location>
        <begin position="38"/>
        <end position="58"/>
    </location>
</feature>
<dbReference type="AlphaFoldDB" id="A0A0C3AIZ7"/>
<dbReference type="OrthoDB" id="10265800at2759"/>
<evidence type="ECO:0000256" key="1">
    <source>
        <dbReference type="SAM" id="MobiDB-lite"/>
    </source>
</evidence>
<dbReference type="SUPFAM" id="SSF52266">
    <property type="entry name" value="SGNH hydrolase"/>
    <property type="match status" value="1"/>
</dbReference>
<feature type="chain" id="PRO_5002161028" description="Carbohydrate esterase family 16 protein" evidence="2">
    <location>
        <begin position="21"/>
        <end position="397"/>
    </location>
</feature>